<dbReference type="OrthoDB" id="10263316at2759"/>
<feature type="non-terminal residue" evidence="2">
    <location>
        <position position="1"/>
    </location>
</feature>
<protein>
    <submittedName>
        <fullName evidence="2">Uncharacterized protein</fullName>
    </submittedName>
</protein>
<accession>A0A401NNL5</accession>
<dbReference type="InterPro" id="IPR013783">
    <property type="entry name" value="Ig-like_fold"/>
</dbReference>
<gene>
    <name evidence="2" type="ORF">scyTo_0014504</name>
</gene>
<organism evidence="2 3">
    <name type="scientific">Scyliorhinus torazame</name>
    <name type="common">Cloudy catshark</name>
    <name type="synonym">Catulus torazame</name>
    <dbReference type="NCBI Taxonomy" id="75743"/>
    <lineage>
        <taxon>Eukaryota</taxon>
        <taxon>Metazoa</taxon>
        <taxon>Chordata</taxon>
        <taxon>Craniata</taxon>
        <taxon>Vertebrata</taxon>
        <taxon>Chondrichthyes</taxon>
        <taxon>Elasmobranchii</taxon>
        <taxon>Galeomorphii</taxon>
        <taxon>Galeoidea</taxon>
        <taxon>Carcharhiniformes</taxon>
        <taxon>Scyliorhinidae</taxon>
        <taxon>Scyliorhinus</taxon>
    </lineage>
</organism>
<feature type="region of interest" description="Disordered" evidence="1">
    <location>
        <begin position="240"/>
        <end position="386"/>
    </location>
</feature>
<feature type="compositionally biased region" description="Basic and acidic residues" evidence="1">
    <location>
        <begin position="299"/>
        <end position="310"/>
    </location>
</feature>
<dbReference type="InterPro" id="IPR032707">
    <property type="entry name" value="MYCBPAP"/>
</dbReference>
<sequence length="536" mass="61084">NDLLEQYPDVIEDPIIGPSIMFSGQPARWLNDTCSHKNDVAMIVRLTFEAMAGDRVISCLQVINDGTTVIYYKWKRLPEPEHCIVKPSNSLMQKFYFNTNSDVILPGETVTLPFTFKSTNAGIFTECWEFCTHPVVLAGASLQVALWGVALFEDKNESARQQLQEELEEKEKKAIIELILNEVIAGVRTPQRSPSPVEVSFIEEEVFERKNPELHYKFNIVQSLKELWKQCFVNSRDAEEAEGGKRSKGVSASKDQHQAKQLEQAEKDKGTATKHPSSEEVEEQHKQRGRSHGKVSSQRAEHPEQMKQPDKATPINKTSPVDEPEESPKLKTRTHSRSEQKQGKKTRSHGKKSARRVEHTENLKPPETMSTTKAQPPDESEPEWDLSINSFRQDVLTLLKDEEQKERALEQLNLKVLELSTVPFSIQEGIFYKVLYQLWQETVDELVGYSMLLREVMSLPEKEIEGSVIVEETLSKKTGKKDDKKTADRKGKKGSKSAGKDDEKEVYELVKSMMDEFSFIFDELKGQDTEPLDKCV</sequence>
<name>A0A401NNL5_SCYTO</name>
<feature type="compositionally biased region" description="Basic and acidic residues" evidence="1">
    <location>
        <begin position="254"/>
        <end position="271"/>
    </location>
</feature>
<feature type="compositionally biased region" description="Basic residues" evidence="1">
    <location>
        <begin position="343"/>
        <end position="354"/>
    </location>
</feature>
<dbReference type="Pfam" id="PF14646">
    <property type="entry name" value="MYCBPAP"/>
    <property type="match status" value="1"/>
</dbReference>
<dbReference type="Gene3D" id="2.60.40.10">
    <property type="entry name" value="Immunoglobulins"/>
    <property type="match status" value="1"/>
</dbReference>
<evidence type="ECO:0000313" key="2">
    <source>
        <dbReference type="EMBL" id="GCB62498.1"/>
    </source>
</evidence>
<dbReference type="STRING" id="75743.A0A401NNL5"/>
<reference evidence="2 3" key="1">
    <citation type="journal article" date="2018" name="Nat. Ecol. Evol.">
        <title>Shark genomes provide insights into elasmobranch evolution and the origin of vertebrates.</title>
        <authorList>
            <person name="Hara Y"/>
            <person name="Yamaguchi K"/>
            <person name="Onimaru K"/>
            <person name="Kadota M"/>
            <person name="Koyanagi M"/>
            <person name="Keeley SD"/>
            <person name="Tatsumi K"/>
            <person name="Tanaka K"/>
            <person name="Motone F"/>
            <person name="Kageyama Y"/>
            <person name="Nozu R"/>
            <person name="Adachi N"/>
            <person name="Nishimura O"/>
            <person name="Nakagawa R"/>
            <person name="Tanegashima C"/>
            <person name="Kiyatake I"/>
            <person name="Matsumoto R"/>
            <person name="Murakumo K"/>
            <person name="Nishida K"/>
            <person name="Terakita A"/>
            <person name="Kuratani S"/>
            <person name="Sato K"/>
            <person name="Hyodo S Kuraku.S."/>
        </authorList>
    </citation>
    <scope>NUCLEOTIDE SEQUENCE [LARGE SCALE GENOMIC DNA]</scope>
</reference>
<feature type="compositionally biased region" description="Basic and acidic residues" evidence="1">
    <location>
        <begin position="355"/>
        <end position="364"/>
    </location>
</feature>
<proteinExistence type="predicted"/>
<feature type="compositionally biased region" description="Basic and acidic residues" evidence="1">
    <location>
        <begin position="480"/>
        <end position="489"/>
    </location>
</feature>
<dbReference type="Proteomes" id="UP000288216">
    <property type="component" value="Unassembled WGS sequence"/>
</dbReference>
<dbReference type="OMA" id="HYDHETI"/>
<dbReference type="PANTHER" id="PTHR48421">
    <property type="entry name" value="MYCBP-ASSOCIATED PROTEIN"/>
    <property type="match status" value="1"/>
</dbReference>
<evidence type="ECO:0000256" key="1">
    <source>
        <dbReference type="SAM" id="MobiDB-lite"/>
    </source>
</evidence>
<comment type="caution">
    <text evidence="2">The sequence shown here is derived from an EMBL/GenBank/DDBJ whole genome shotgun (WGS) entry which is preliminary data.</text>
</comment>
<dbReference type="EMBL" id="BFAA01007803">
    <property type="protein sequence ID" value="GCB62498.1"/>
    <property type="molecule type" value="Genomic_DNA"/>
</dbReference>
<keyword evidence="3" id="KW-1185">Reference proteome</keyword>
<dbReference type="PANTHER" id="PTHR48421:SF1">
    <property type="entry name" value="MYCBP-ASSOCIATED PROTEIN"/>
    <property type="match status" value="1"/>
</dbReference>
<dbReference type="AlphaFoldDB" id="A0A401NNL5"/>
<evidence type="ECO:0000313" key="3">
    <source>
        <dbReference type="Proteomes" id="UP000288216"/>
    </source>
</evidence>
<feature type="region of interest" description="Disordered" evidence="1">
    <location>
        <begin position="479"/>
        <end position="502"/>
    </location>
</feature>